<protein>
    <recommendedName>
        <fullName evidence="3">ABC transmembrane type-1 domain-containing protein</fullName>
    </recommendedName>
</protein>
<name>A0A0F9R145_9ZZZZ</name>
<proteinExistence type="predicted"/>
<dbReference type="EMBL" id="LAZR01001219">
    <property type="protein sequence ID" value="KKN48474.1"/>
    <property type="molecule type" value="Genomic_DNA"/>
</dbReference>
<keyword evidence="1" id="KW-0472">Membrane</keyword>
<feature type="transmembrane region" description="Helical" evidence="1">
    <location>
        <begin position="44"/>
        <end position="61"/>
    </location>
</feature>
<dbReference type="AlphaFoldDB" id="A0A0F9R145"/>
<evidence type="ECO:0000313" key="2">
    <source>
        <dbReference type="EMBL" id="KKN48474.1"/>
    </source>
</evidence>
<accession>A0A0F9R145</accession>
<gene>
    <name evidence="2" type="ORF">LCGC14_0652660</name>
</gene>
<organism evidence="2">
    <name type="scientific">marine sediment metagenome</name>
    <dbReference type="NCBI Taxonomy" id="412755"/>
    <lineage>
        <taxon>unclassified sequences</taxon>
        <taxon>metagenomes</taxon>
        <taxon>ecological metagenomes</taxon>
    </lineage>
</organism>
<evidence type="ECO:0008006" key="3">
    <source>
        <dbReference type="Google" id="ProtNLM"/>
    </source>
</evidence>
<sequence length="78" mass="9303">MNEKKKYYLSISDIITESIIRDLILFTFIFLLVIAQGWENMLLLLFPLITFTFSLFFRIISSNKKRTEFKNSSIIYNP</sequence>
<keyword evidence="1" id="KW-0812">Transmembrane</keyword>
<keyword evidence="1" id="KW-1133">Transmembrane helix</keyword>
<evidence type="ECO:0000256" key="1">
    <source>
        <dbReference type="SAM" id="Phobius"/>
    </source>
</evidence>
<feature type="non-terminal residue" evidence="2">
    <location>
        <position position="78"/>
    </location>
</feature>
<reference evidence="2" key="1">
    <citation type="journal article" date="2015" name="Nature">
        <title>Complex archaea that bridge the gap between prokaryotes and eukaryotes.</title>
        <authorList>
            <person name="Spang A."/>
            <person name="Saw J.H."/>
            <person name="Jorgensen S.L."/>
            <person name="Zaremba-Niedzwiedzka K."/>
            <person name="Martijn J."/>
            <person name="Lind A.E."/>
            <person name="van Eijk R."/>
            <person name="Schleper C."/>
            <person name="Guy L."/>
            <person name="Ettema T.J."/>
        </authorList>
    </citation>
    <scope>NUCLEOTIDE SEQUENCE</scope>
</reference>
<feature type="transmembrane region" description="Helical" evidence="1">
    <location>
        <begin position="20"/>
        <end position="38"/>
    </location>
</feature>
<comment type="caution">
    <text evidence="2">The sequence shown here is derived from an EMBL/GenBank/DDBJ whole genome shotgun (WGS) entry which is preliminary data.</text>
</comment>